<evidence type="ECO:0000313" key="1">
    <source>
        <dbReference type="EMBL" id="MBD2186602.1"/>
    </source>
</evidence>
<sequence>MINLFAPQKPPVTAEQSQQVKDWLYEILQIDRTTIISLSQLQCSEPNCPPIQTAIAIMLTPPLIIRIHKATADINYTDVCTAIALKNPTTKKS</sequence>
<evidence type="ECO:0000313" key="2">
    <source>
        <dbReference type="Proteomes" id="UP000642094"/>
    </source>
</evidence>
<proteinExistence type="predicted"/>
<comment type="caution">
    <text evidence="1">The sequence shown here is derived from an EMBL/GenBank/DDBJ whole genome shotgun (WGS) entry which is preliminary data.</text>
</comment>
<reference evidence="1 2" key="1">
    <citation type="journal article" date="2020" name="ISME J.">
        <title>Comparative genomics reveals insights into cyanobacterial evolution and habitat adaptation.</title>
        <authorList>
            <person name="Chen M.Y."/>
            <person name="Teng W.K."/>
            <person name="Zhao L."/>
            <person name="Hu C.X."/>
            <person name="Zhou Y.K."/>
            <person name="Han B.P."/>
            <person name="Song L.R."/>
            <person name="Shu W.S."/>
        </authorList>
    </citation>
    <scope>NUCLEOTIDE SEQUENCE [LARGE SCALE GENOMIC DNA]</scope>
    <source>
        <strain evidence="1 2">FACHB-723</strain>
    </source>
</reference>
<gene>
    <name evidence="1" type="ORF">H6F41_00415</name>
</gene>
<dbReference type="Proteomes" id="UP000642094">
    <property type="component" value="Unassembled WGS sequence"/>
</dbReference>
<organism evidence="1 2">
    <name type="scientific">Pseudanabaena mucicola FACHB-723</name>
    <dbReference type="NCBI Taxonomy" id="2692860"/>
    <lineage>
        <taxon>Bacteria</taxon>
        <taxon>Bacillati</taxon>
        <taxon>Cyanobacteriota</taxon>
        <taxon>Cyanophyceae</taxon>
        <taxon>Pseudanabaenales</taxon>
        <taxon>Pseudanabaenaceae</taxon>
        <taxon>Pseudanabaena</taxon>
    </lineage>
</organism>
<name>A0ABR7ZS94_9CYAN</name>
<keyword evidence="2" id="KW-1185">Reference proteome</keyword>
<protein>
    <submittedName>
        <fullName evidence="1">Uncharacterized protein</fullName>
    </submittedName>
</protein>
<dbReference type="EMBL" id="JACJQB010000001">
    <property type="protein sequence ID" value="MBD2186602.1"/>
    <property type="molecule type" value="Genomic_DNA"/>
</dbReference>
<dbReference type="RefSeq" id="WP_190401492.1">
    <property type="nucleotide sequence ID" value="NZ_JACJQB010000001.1"/>
</dbReference>
<accession>A0ABR7ZS94</accession>